<dbReference type="Pfam" id="PF13669">
    <property type="entry name" value="Glyoxalase_4"/>
    <property type="match status" value="1"/>
</dbReference>
<sequence length="145" mass="16179">MRNIEHIGIAVKNLEEANKTYKAILGSEHYKTEEVETEGVSTSFFKIGESKIELLAATKEDSPIAKFIEKRGEGIHHIAFNVEDIKAEIERLKAEGFTLLNETPKPGADNKIVAFMHPKNGHGVLVELCQDKGPTTKEVYEDGMR</sequence>
<evidence type="ECO:0000256" key="3">
    <source>
        <dbReference type="SAM" id="Coils"/>
    </source>
</evidence>
<dbReference type="GO" id="GO:0004493">
    <property type="term" value="F:methylmalonyl-CoA epimerase activity"/>
    <property type="evidence" value="ECO:0007669"/>
    <property type="project" value="UniProtKB-EC"/>
</dbReference>
<dbReference type="PANTHER" id="PTHR43048">
    <property type="entry name" value="METHYLMALONYL-COA EPIMERASE"/>
    <property type="match status" value="1"/>
</dbReference>
<dbReference type="GO" id="GO:0046491">
    <property type="term" value="P:L-methylmalonyl-CoA metabolic process"/>
    <property type="evidence" value="ECO:0007669"/>
    <property type="project" value="TreeGrafter"/>
</dbReference>
<dbReference type="AlphaFoldDB" id="A0A5B7X288"/>
<name>A0A5B7X288_9FLAO</name>
<evidence type="ECO:0000259" key="4">
    <source>
        <dbReference type="PROSITE" id="PS51819"/>
    </source>
</evidence>
<organism evidence="5 6">
    <name type="scientific">Antarcticibacterium flavum</name>
    <dbReference type="NCBI Taxonomy" id="2058175"/>
    <lineage>
        <taxon>Bacteria</taxon>
        <taxon>Pseudomonadati</taxon>
        <taxon>Bacteroidota</taxon>
        <taxon>Flavobacteriia</taxon>
        <taxon>Flavobacteriales</taxon>
        <taxon>Flavobacteriaceae</taxon>
        <taxon>Antarcticibacterium</taxon>
    </lineage>
</organism>
<dbReference type="Proteomes" id="UP000309016">
    <property type="component" value="Chromosome"/>
</dbReference>
<dbReference type="OrthoDB" id="9788468at2"/>
<dbReference type="InterPro" id="IPR017515">
    <property type="entry name" value="MeMalonyl-CoA_epimerase"/>
</dbReference>
<evidence type="ECO:0000256" key="1">
    <source>
        <dbReference type="ARBA" id="ARBA00009308"/>
    </source>
</evidence>
<keyword evidence="3" id="KW-0175">Coiled coil</keyword>
<dbReference type="Gene3D" id="3.10.180.10">
    <property type="entry name" value="2,3-Dihydroxybiphenyl 1,2-Dioxygenase, domain 1"/>
    <property type="match status" value="1"/>
</dbReference>
<dbReference type="InterPro" id="IPR029068">
    <property type="entry name" value="Glyas_Bleomycin-R_OHBP_Dase"/>
</dbReference>
<keyword evidence="5" id="KW-0413">Isomerase</keyword>
<comment type="similarity">
    <text evidence="1">Belongs to the methylmalonyl-CoA epimerase family.</text>
</comment>
<reference evidence="5 6" key="1">
    <citation type="submission" date="2019-06" db="EMBL/GenBank/DDBJ databases">
        <title>Complete genome sequence of Antarcticibacterium flavum KCTC 52984T from an Antarctic marine sediment.</title>
        <authorList>
            <person name="Lee Y.M."/>
            <person name="Shin S.C."/>
        </authorList>
    </citation>
    <scope>NUCLEOTIDE SEQUENCE [LARGE SCALE GENOMIC DNA]</scope>
    <source>
        <strain evidence="5 6">KCTC 52984</strain>
    </source>
</reference>
<protein>
    <submittedName>
        <fullName evidence="5">Methylmalonyl-CoA epimerase</fullName>
        <ecNumber evidence="5">5.1.99.1</ecNumber>
    </submittedName>
</protein>
<gene>
    <name evidence="5" type="primary">mce</name>
    <name evidence="5" type="ORF">FHG64_09780</name>
</gene>
<dbReference type="KEGG" id="afla:FHG64_09780"/>
<dbReference type="PANTHER" id="PTHR43048:SF3">
    <property type="entry name" value="METHYLMALONYL-COA EPIMERASE, MITOCHONDRIAL"/>
    <property type="match status" value="1"/>
</dbReference>
<evidence type="ECO:0000256" key="2">
    <source>
        <dbReference type="ARBA" id="ARBA00022723"/>
    </source>
</evidence>
<feature type="domain" description="VOC" evidence="4">
    <location>
        <begin position="3"/>
        <end position="131"/>
    </location>
</feature>
<dbReference type="EC" id="5.1.99.1" evidence="5"/>
<dbReference type="EMBL" id="CP040812">
    <property type="protein sequence ID" value="QCY69664.1"/>
    <property type="molecule type" value="Genomic_DNA"/>
</dbReference>
<dbReference type="RefSeq" id="WP_139066229.1">
    <property type="nucleotide sequence ID" value="NZ_CP040812.1"/>
</dbReference>
<dbReference type="NCBIfam" id="TIGR03081">
    <property type="entry name" value="metmalonyl_epim"/>
    <property type="match status" value="1"/>
</dbReference>
<dbReference type="PROSITE" id="PS51819">
    <property type="entry name" value="VOC"/>
    <property type="match status" value="1"/>
</dbReference>
<proteinExistence type="inferred from homology"/>
<dbReference type="InterPro" id="IPR037523">
    <property type="entry name" value="VOC_core"/>
</dbReference>
<evidence type="ECO:0000313" key="6">
    <source>
        <dbReference type="Proteomes" id="UP000309016"/>
    </source>
</evidence>
<dbReference type="CDD" id="cd07249">
    <property type="entry name" value="MMCE"/>
    <property type="match status" value="1"/>
</dbReference>
<keyword evidence="2" id="KW-0479">Metal-binding</keyword>
<evidence type="ECO:0000313" key="5">
    <source>
        <dbReference type="EMBL" id="QCY69664.1"/>
    </source>
</evidence>
<dbReference type="GO" id="GO:0046872">
    <property type="term" value="F:metal ion binding"/>
    <property type="evidence" value="ECO:0007669"/>
    <property type="project" value="UniProtKB-KW"/>
</dbReference>
<dbReference type="InterPro" id="IPR051785">
    <property type="entry name" value="MMCE/EMCE_epimerase"/>
</dbReference>
<dbReference type="SUPFAM" id="SSF54593">
    <property type="entry name" value="Glyoxalase/Bleomycin resistance protein/Dihydroxybiphenyl dioxygenase"/>
    <property type="match status" value="1"/>
</dbReference>
<keyword evidence="6" id="KW-1185">Reference proteome</keyword>
<feature type="coiled-coil region" evidence="3">
    <location>
        <begin position="75"/>
        <end position="102"/>
    </location>
</feature>
<accession>A0A5B7X288</accession>